<dbReference type="Gene3D" id="3.20.20.120">
    <property type="entry name" value="Enolase-like C-terminal domain"/>
    <property type="match status" value="1"/>
</dbReference>
<dbReference type="EMBL" id="FXUG01000008">
    <property type="protein sequence ID" value="SMP63750.1"/>
    <property type="molecule type" value="Genomic_DNA"/>
</dbReference>
<dbReference type="Pfam" id="PF13378">
    <property type="entry name" value="MR_MLE_C"/>
    <property type="match status" value="1"/>
</dbReference>
<evidence type="ECO:0000259" key="4">
    <source>
        <dbReference type="SMART" id="SM00922"/>
    </source>
</evidence>
<comment type="caution">
    <text evidence="5">The sequence shown here is derived from an EMBL/GenBank/DDBJ whole genome shotgun (WGS) entry which is preliminary data.</text>
</comment>
<evidence type="ECO:0000256" key="1">
    <source>
        <dbReference type="ARBA" id="ARBA00001946"/>
    </source>
</evidence>
<dbReference type="InterPro" id="IPR036849">
    <property type="entry name" value="Enolase-like_C_sf"/>
</dbReference>
<accession>A0ABY1Q9Z8</accession>
<dbReference type="SFLD" id="SFLDG00179">
    <property type="entry name" value="mandelate_racemase"/>
    <property type="match status" value="1"/>
</dbReference>
<feature type="domain" description="Mandelate racemase/muconate lactonizing enzyme C-terminal" evidence="4">
    <location>
        <begin position="184"/>
        <end position="281"/>
    </location>
</feature>
<dbReference type="SUPFAM" id="SSF54826">
    <property type="entry name" value="Enolase N-terminal domain-like"/>
    <property type="match status" value="1"/>
</dbReference>
<keyword evidence="2" id="KW-0479">Metal-binding</keyword>
<dbReference type="Pfam" id="PF02746">
    <property type="entry name" value="MR_MLE_N"/>
    <property type="match status" value="1"/>
</dbReference>
<dbReference type="SUPFAM" id="SSF51604">
    <property type="entry name" value="Enolase C-terminal domain-like"/>
    <property type="match status" value="1"/>
</dbReference>
<dbReference type="InterPro" id="IPR013342">
    <property type="entry name" value="Mandelate_racemase_C"/>
</dbReference>
<dbReference type="InterPro" id="IPR013341">
    <property type="entry name" value="Mandelate_racemase_N_dom"/>
</dbReference>
<dbReference type="PANTHER" id="PTHR13794:SF58">
    <property type="entry name" value="MITOCHONDRIAL ENOLASE SUPERFAMILY MEMBER 1"/>
    <property type="match status" value="1"/>
</dbReference>
<dbReference type="PANTHER" id="PTHR13794">
    <property type="entry name" value="ENOLASE SUPERFAMILY, MANDELATE RACEMASE"/>
    <property type="match status" value="1"/>
</dbReference>
<evidence type="ECO:0000313" key="5">
    <source>
        <dbReference type="EMBL" id="SMP63750.1"/>
    </source>
</evidence>
<gene>
    <name evidence="5" type="ORF">SAMN06265222_108130</name>
</gene>
<evidence type="ECO:0000313" key="6">
    <source>
        <dbReference type="Proteomes" id="UP001158067"/>
    </source>
</evidence>
<dbReference type="CDD" id="cd03316">
    <property type="entry name" value="MR_like"/>
    <property type="match status" value="1"/>
</dbReference>
<keyword evidence="6" id="KW-1185">Reference proteome</keyword>
<reference evidence="5 6" key="1">
    <citation type="submission" date="2017-05" db="EMBL/GenBank/DDBJ databases">
        <authorList>
            <person name="Varghese N."/>
            <person name="Submissions S."/>
        </authorList>
    </citation>
    <scope>NUCLEOTIDE SEQUENCE [LARGE SCALE GENOMIC DNA]</scope>
    <source>
        <strain evidence="5 6">DSM 25457</strain>
    </source>
</reference>
<dbReference type="Gene3D" id="3.30.390.10">
    <property type="entry name" value="Enolase-like, N-terminal domain"/>
    <property type="match status" value="1"/>
</dbReference>
<protein>
    <submittedName>
        <fullName evidence="5">L-alanine-DL-glutamate epimerase</fullName>
    </submittedName>
</protein>
<evidence type="ECO:0000256" key="3">
    <source>
        <dbReference type="ARBA" id="ARBA00022842"/>
    </source>
</evidence>
<comment type="cofactor">
    <cofactor evidence="1">
        <name>Mg(2+)</name>
        <dbReference type="ChEBI" id="CHEBI:18420"/>
    </cofactor>
</comment>
<dbReference type="InterPro" id="IPR046945">
    <property type="entry name" value="RHMD-like"/>
</dbReference>
<dbReference type="InterPro" id="IPR029065">
    <property type="entry name" value="Enolase_C-like"/>
</dbReference>
<dbReference type="SFLD" id="SFLDS00001">
    <property type="entry name" value="Enolase"/>
    <property type="match status" value="1"/>
</dbReference>
<keyword evidence="3" id="KW-0460">Magnesium</keyword>
<proteinExistence type="predicted"/>
<organism evidence="5 6">
    <name type="scientific">Neorhodopirellula lusitana</name>
    <dbReference type="NCBI Taxonomy" id="445327"/>
    <lineage>
        <taxon>Bacteria</taxon>
        <taxon>Pseudomonadati</taxon>
        <taxon>Planctomycetota</taxon>
        <taxon>Planctomycetia</taxon>
        <taxon>Pirellulales</taxon>
        <taxon>Pirellulaceae</taxon>
        <taxon>Neorhodopirellula</taxon>
    </lineage>
</organism>
<dbReference type="SFLD" id="SFLDF00557">
    <property type="entry name" value="3_6-anhydro-alpha-L-galactonat"/>
    <property type="match status" value="1"/>
</dbReference>
<dbReference type="SMART" id="SM00922">
    <property type="entry name" value="MR_MLE"/>
    <property type="match status" value="1"/>
</dbReference>
<dbReference type="Proteomes" id="UP001158067">
    <property type="component" value="Unassembled WGS sequence"/>
</dbReference>
<dbReference type="InterPro" id="IPR029017">
    <property type="entry name" value="Enolase-like_N"/>
</dbReference>
<evidence type="ECO:0000256" key="2">
    <source>
        <dbReference type="ARBA" id="ARBA00022723"/>
    </source>
</evidence>
<name>A0ABY1Q9Z8_9BACT</name>
<sequence length="403" mass="43953">MMFTENPQQGDPVEAFRVSSEDAFDASSQLEHSPKSDSLKITSIETRLFQVPLPFVMVDAKHGNHHHFQLVTATVTLQDGTTGTGYTYTGGKGGHAIAAMIHHDIAPALVGTDGTDIAARYDQLEWHLHYVARGGIASFAISAVDIALWDLRGKREALPLWQMAGGTAKTCKAYRGGIDLGLSQSELLDSIRGYLDAGHNGVKIKVGRPDRNEDYARVAAVRQLVGDDIAFMVDANYALCVPDAIEAANHFKQFNVMWFEEPTLPDNYFGFAEIAEATGVPLAMGENLHTEYEFGLAFDHAKLSYIQPDASNCCGITGFLKVCKMSRGRGGGMPVCSHGMQELHVSLVSAQPNPGWIEVHSFPIDQYTTRPLVVEDHLAVAPDTPGTGVEFDWSKLAPFEVKF</sequence>
<dbReference type="InterPro" id="IPR034382">
    <property type="entry name" value="AHGA_cycloisomerase"/>
</dbReference>